<dbReference type="OrthoDB" id="2272012at2759"/>
<feature type="region of interest" description="Disordered" evidence="4">
    <location>
        <begin position="309"/>
        <end position="332"/>
    </location>
</feature>
<evidence type="ECO:0000256" key="2">
    <source>
        <dbReference type="ARBA" id="ARBA00022833"/>
    </source>
</evidence>
<dbReference type="Gene3D" id="3.30.60.20">
    <property type="match status" value="1"/>
</dbReference>
<dbReference type="GO" id="GO:0046872">
    <property type="term" value="F:metal ion binding"/>
    <property type="evidence" value="ECO:0007669"/>
    <property type="project" value="UniProtKB-KW"/>
</dbReference>
<proteinExistence type="predicted"/>
<dbReference type="PROSITE" id="PS50106">
    <property type="entry name" value="PDZ"/>
    <property type="match status" value="1"/>
</dbReference>
<feature type="coiled-coil region" evidence="3">
    <location>
        <begin position="235"/>
        <end position="262"/>
    </location>
</feature>
<feature type="compositionally biased region" description="Polar residues" evidence="4">
    <location>
        <begin position="641"/>
        <end position="659"/>
    </location>
</feature>
<dbReference type="InterPro" id="IPR001478">
    <property type="entry name" value="PDZ"/>
</dbReference>
<dbReference type="InterPro" id="IPR002219">
    <property type="entry name" value="PKC_DAG/PE"/>
</dbReference>
<accession>A0A7R9L4S6</accession>
<feature type="region of interest" description="Disordered" evidence="4">
    <location>
        <begin position="641"/>
        <end position="688"/>
    </location>
</feature>
<keyword evidence="2" id="KW-0862">Zinc</keyword>
<keyword evidence="3" id="KW-0175">Coiled coil</keyword>
<evidence type="ECO:0000256" key="4">
    <source>
        <dbReference type="SAM" id="MobiDB-lite"/>
    </source>
</evidence>
<evidence type="ECO:0000256" key="1">
    <source>
        <dbReference type="ARBA" id="ARBA00022723"/>
    </source>
</evidence>
<reference evidence="7" key="1">
    <citation type="submission" date="2020-11" db="EMBL/GenBank/DDBJ databases">
        <authorList>
            <person name="Tran Van P."/>
        </authorList>
    </citation>
    <scope>NUCLEOTIDE SEQUENCE</scope>
</reference>
<evidence type="ECO:0000259" key="5">
    <source>
        <dbReference type="PROSITE" id="PS50081"/>
    </source>
</evidence>
<dbReference type="Gene3D" id="2.30.42.10">
    <property type="match status" value="1"/>
</dbReference>
<dbReference type="InterPro" id="IPR044926">
    <property type="entry name" value="RGS_subdomain_2"/>
</dbReference>
<protein>
    <recommendedName>
        <fullName evidence="9">PDZ domain-containing protein</fullName>
    </recommendedName>
</protein>
<sequence length="688" mass="76112">MAAAQINHTINLLNNRPNVTTDGLNEEYVSIPNTWGHTRAHTPHPSRPPLARTHRLIVCHFFSMGCCVQCCPHTVPLVSSMSPTPALSRENPQYVKRCVIIQKDENGYGLRVSGESPVYVDSVREGGAAWRAGVRPGDEIIKVSGTLVTRLHHGEVVRMIQNCGSYVGLTLLGMKTPPPTANMAAKTIQITAPQPPSESTQQAYDETKAEIIKDMIRRQREHLEKMRAKRNQPEIERTEKTIHKLEKEIEKMTLDASRQRHTSMSAENLTTGLGASDPTLTTAAGNANAKKSHSFGQYDTRAPIMTMESDDENDDYANNNSTANSNNRRNSHLLNNSSAAKTVYPDANDIPRNVEQLHGHSLQMSRFLLTQDLKPHALLFHTMAGHVFPLVAQSPNSSRETVQRLAWQIAGTWLMNDSPLTFADFPADSLNRFATAVESRQSPLESVFEPYFELTREILREQLDSWRQAVNIGLAPPTMATAKEELHATIDLVLNESTAIRELEQAVDAFVARASVNNAPTLAVVTALLTIGHYVFACPSKHLLLSQSNSKSSQPVNPVLKLSIDHSMSNKKHKRAVSLPNRSQIPGHVEAGHHFNAIHELTKPLYCSAGCLCPIWGTYGLTCAHCQMNVHTWCMKSTASNNPCPGPQSDNQSNETTPSARVGKKSRRWNSDRYHTHPPGAPLFVSPQ</sequence>
<dbReference type="AlphaFoldDB" id="A0A7R9L4S6"/>
<evidence type="ECO:0000259" key="6">
    <source>
        <dbReference type="PROSITE" id="PS50106"/>
    </source>
</evidence>
<dbReference type="EMBL" id="OC870615">
    <property type="protein sequence ID" value="CAD7635110.1"/>
    <property type="molecule type" value="Genomic_DNA"/>
</dbReference>
<evidence type="ECO:0000313" key="8">
    <source>
        <dbReference type="Proteomes" id="UP000759131"/>
    </source>
</evidence>
<dbReference type="Proteomes" id="UP000759131">
    <property type="component" value="Unassembled WGS sequence"/>
</dbReference>
<dbReference type="PANTHER" id="PTHR45872">
    <property type="entry name" value="RHO GUANINE NUCLEOTIDE EXCHANGE FACTOR 2, ISOFORM D"/>
    <property type="match status" value="1"/>
</dbReference>
<dbReference type="GO" id="GO:0005737">
    <property type="term" value="C:cytoplasm"/>
    <property type="evidence" value="ECO:0007669"/>
    <property type="project" value="TreeGrafter"/>
</dbReference>
<dbReference type="Gene3D" id="1.10.167.10">
    <property type="entry name" value="Regulator of G-protein Signalling 4, domain 2"/>
    <property type="match status" value="1"/>
</dbReference>
<organism evidence="7">
    <name type="scientific">Medioppia subpectinata</name>
    <dbReference type="NCBI Taxonomy" id="1979941"/>
    <lineage>
        <taxon>Eukaryota</taxon>
        <taxon>Metazoa</taxon>
        <taxon>Ecdysozoa</taxon>
        <taxon>Arthropoda</taxon>
        <taxon>Chelicerata</taxon>
        <taxon>Arachnida</taxon>
        <taxon>Acari</taxon>
        <taxon>Acariformes</taxon>
        <taxon>Sarcoptiformes</taxon>
        <taxon>Oribatida</taxon>
        <taxon>Brachypylina</taxon>
        <taxon>Oppioidea</taxon>
        <taxon>Oppiidae</taxon>
        <taxon>Medioppia</taxon>
    </lineage>
</organism>
<feature type="domain" description="PDZ" evidence="6">
    <location>
        <begin position="98"/>
        <end position="175"/>
    </location>
</feature>
<evidence type="ECO:0008006" key="9">
    <source>
        <dbReference type="Google" id="ProtNLM"/>
    </source>
</evidence>
<dbReference type="GO" id="GO:0007186">
    <property type="term" value="P:G protein-coupled receptor signaling pathway"/>
    <property type="evidence" value="ECO:0007669"/>
    <property type="project" value="TreeGrafter"/>
</dbReference>
<dbReference type="SMART" id="SM00228">
    <property type="entry name" value="PDZ"/>
    <property type="match status" value="1"/>
</dbReference>
<dbReference type="PANTHER" id="PTHR45872:SF2">
    <property type="entry name" value="RHO GUANINE NUCLEOTIDE EXCHANGE FACTOR 2, ISOFORM D"/>
    <property type="match status" value="1"/>
</dbReference>
<evidence type="ECO:0000256" key="3">
    <source>
        <dbReference type="SAM" id="Coils"/>
    </source>
</evidence>
<dbReference type="InterPro" id="IPR036034">
    <property type="entry name" value="PDZ_sf"/>
</dbReference>
<name>A0A7R9L4S6_9ACAR</name>
<evidence type="ECO:0000313" key="7">
    <source>
        <dbReference type="EMBL" id="CAD7635110.1"/>
    </source>
</evidence>
<dbReference type="GO" id="GO:0001664">
    <property type="term" value="F:G protein-coupled receptor binding"/>
    <property type="evidence" value="ECO:0007669"/>
    <property type="project" value="TreeGrafter"/>
</dbReference>
<feature type="domain" description="Phorbol-ester/DAG-type" evidence="5">
    <location>
        <begin position="592"/>
        <end position="644"/>
    </location>
</feature>
<keyword evidence="8" id="KW-1185">Reference proteome</keyword>
<keyword evidence="1" id="KW-0479">Metal-binding</keyword>
<gene>
    <name evidence="7" type="ORF">OSB1V03_LOCUS15502</name>
</gene>
<dbReference type="Pfam" id="PF00595">
    <property type="entry name" value="PDZ"/>
    <property type="match status" value="1"/>
</dbReference>
<dbReference type="PROSITE" id="PS50081">
    <property type="entry name" value="ZF_DAG_PE_2"/>
    <property type="match status" value="1"/>
</dbReference>
<dbReference type="GO" id="GO:0005085">
    <property type="term" value="F:guanyl-nucleotide exchange factor activity"/>
    <property type="evidence" value="ECO:0007669"/>
    <property type="project" value="TreeGrafter"/>
</dbReference>
<dbReference type="InterPro" id="IPR046349">
    <property type="entry name" value="C1-like_sf"/>
</dbReference>
<dbReference type="SUPFAM" id="SSF50156">
    <property type="entry name" value="PDZ domain-like"/>
    <property type="match status" value="1"/>
</dbReference>
<dbReference type="EMBL" id="CAJPIZ010016040">
    <property type="protein sequence ID" value="CAG2115540.1"/>
    <property type="molecule type" value="Genomic_DNA"/>
</dbReference>
<dbReference type="SUPFAM" id="SSF57889">
    <property type="entry name" value="Cysteine-rich domain"/>
    <property type="match status" value="1"/>
</dbReference>
<feature type="compositionally biased region" description="Low complexity" evidence="4">
    <location>
        <begin position="317"/>
        <end position="332"/>
    </location>
</feature>